<comment type="caution">
    <text evidence="1">The sequence shown here is derived from an EMBL/GenBank/DDBJ whole genome shotgun (WGS) entry which is preliminary data.</text>
</comment>
<evidence type="ECO:0000313" key="2">
    <source>
        <dbReference type="Proteomes" id="UP000228751"/>
    </source>
</evidence>
<evidence type="ECO:0000313" key="1">
    <source>
        <dbReference type="EMBL" id="PHY93178.1"/>
    </source>
</evidence>
<dbReference type="Gene3D" id="2.60.120.10">
    <property type="entry name" value="Jelly Rolls"/>
    <property type="match status" value="1"/>
</dbReference>
<dbReference type="GeneID" id="66349772"/>
<gene>
    <name evidence="1" type="ORF">CSR02_12880</name>
</gene>
<protein>
    <recommendedName>
        <fullName evidence="3">Cupin domain-containing protein</fullName>
    </recommendedName>
</protein>
<dbReference type="EMBL" id="PEBQ01000164">
    <property type="protein sequence ID" value="PHY93178.1"/>
    <property type="molecule type" value="Genomic_DNA"/>
</dbReference>
<dbReference type="InterPro" id="IPR014710">
    <property type="entry name" value="RmlC-like_jellyroll"/>
</dbReference>
<organism evidence="1 2">
    <name type="scientific">Acetobacter pomorum</name>
    <dbReference type="NCBI Taxonomy" id="65959"/>
    <lineage>
        <taxon>Bacteria</taxon>
        <taxon>Pseudomonadati</taxon>
        <taxon>Pseudomonadota</taxon>
        <taxon>Alphaproteobacteria</taxon>
        <taxon>Acetobacterales</taxon>
        <taxon>Acetobacteraceae</taxon>
        <taxon>Acetobacter</taxon>
    </lineage>
</organism>
<sequence length="106" mass="11618">MKFSRLDDMTRGWFIGDFAPSVNRTKQFETAVQHFSKGDVEAAHFHKIATETTVIIKGEAIMGGRKCTEGDIIVVPPGEATSFEAVTDVTTVVVKFPSVPNDKYPA</sequence>
<dbReference type="OrthoDB" id="6555763at2"/>
<dbReference type="AlphaFoldDB" id="A0A2G4R9D2"/>
<dbReference type="RefSeq" id="WP_099541926.1">
    <property type="nucleotide sequence ID" value="NZ_PEBQ01000164.1"/>
</dbReference>
<evidence type="ECO:0008006" key="3">
    <source>
        <dbReference type="Google" id="ProtNLM"/>
    </source>
</evidence>
<keyword evidence="2" id="KW-1185">Reference proteome</keyword>
<accession>A0A2G4R9D2</accession>
<dbReference type="Proteomes" id="UP000228751">
    <property type="component" value="Unassembled WGS sequence"/>
</dbReference>
<name>A0A2G4R9D2_9PROT</name>
<dbReference type="InterPro" id="IPR011051">
    <property type="entry name" value="RmlC_Cupin_sf"/>
</dbReference>
<proteinExistence type="predicted"/>
<dbReference type="SUPFAM" id="SSF51182">
    <property type="entry name" value="RmlC-like cupins"/>
    <property type="match status" value="1"/>
</dbReference>
<reference evidence="1 2" key="1">
    <citation type="submission" date="2017-10" db="EMBL/GenBank/DDBJ databases">
        <title>Genomic analysis of the genus Acetobacter.</title>
        <authorList>
            <person name="Kim K.H."/>
            <person name="Chun B.H."/>
            <person name="Son A.R."/>
            <person name="Jeon C.O."/>
        </authorList>
    </citation>
    <scope>NUCLEOTIDE SEQUENCE [LARGE SCALE GENOMIC DNA]</scope>
    <source>
        <strain evidence="1 2">LHT 2458</strain>
    </source>
</reference>